<dbReference type="PROSITE" id="PS50069">
    <property type="entry name" value="CULLIN_2"/>
    <property type="match status" value="1"/>
</dbReference>
<evidence type="ECO:0000256" key="3">
    <source>
        <dbReference type="ARBA" id="ARBA00022499"/>
    </source>
</evidence>
<protein>
    <recommendedName>
        <fullName evidence="6">Cullin-5</fullName>
    </recommendedName>
</protein>
<evidence type="ECO:0000313" key="11">
    <source>
        <dbReference type="Proteomes" id="UP000243217"/>
    </source>
</evidence>
<dbReference type="GO" id="GO:0006511">
    <property type="term" value="P:ubiquitin-dependent protein catabolic process"/>
    <property type="evidence" value="ECO:0007669"/>
    <property type="project" value="InterPro"/>
</dbReference>
<dbReference type="STRING" id="74557.A0A1V9ZWZ8"/>
<evidence type="ECO:0000256" key="1">
    <source>
        <dbReference type="ARBA" id="ARBA00004906"/>
    </source>
</evidence>
<dbReference type="EMBL" id="JNBS01001116">
    <property type="protein sequence ID" value="OQS02543.1"/>
    <property type="molecule type" value="Genomic_DNA"/>
</dbReference>
<dbReference type="Proteomes" id="UP000243217">
    <property type="component" value="Unassembled WGS sequence"/>
</dbReference>
<dbReference type="InterPro" id="IPR059120">
    <property type="entry name" value="Cullin-like_AB"/>
</dbReference>
<dbReference type="Gene3D" id="1.20.1310.10">
    <property type="entry name" value="Cullin Repeats"/>
    <property type="match status" value="4"/>
</dbReference>
<dbReference type="Pfam" id="PF10557">
    <property type="entry name" value="Cullin_Nedd8"/>
    <property type="match status" value="1"/>
</dbReference>
<proteinExistence type="inferred from homology"/>
<sequence length="742" mass="86148">MSLLKSKPVDFETLWSEIEPSVEVLVNGTHRPFSYEKWQGVYRGVYSICTNPGAPQAEALFFQLREILVRRVTEIVEILQGESGDAEFLELYCNHFNIYSTGSNYVSELFAYLNRYWIRYAHSEYGQAPIPGVYPVPELALRIWRDIVHTTMQHRVVNALLHIFHTSRESGSEFFEYGDLVTTTVQIYLVLGLNKQDPLKLYRNEVETIFLQDTASYYSLVAQNLLQNVSIAEYLNLVEKLCTQEEHRCEGKMHRITVKQVRQTCCRVLVEEHTEQICDEMNSFLENNQVDDLRRLFHLFSELPNDQALMSLKANLKKYIEKSGMEVVQKFQHDESLKNPQEYIEALVAVREKFVDLIREAFGFHALMRTALDQACRTFANSHPRLPELLAKCTHLLMTKQGPNDNEIEVKIDQIGVVFCLLDDKDIFKKYYAKLLSQRLIHGTSVANDFEVLLVQKLREVCGCDFVSKLQKMFSDKLVSQTISSSYRAWRDEHHGMDEPNYLVDFSFDVLTAGVWPIPTSFSNDNVKLPTVCQYQVDLFTTYYVNQSTGRRLHWVHRLSHGLLRMTLSSRLYEVHASMYQIVLLLQFNDQTSWSATQLHERTQIPNIEAVHYHLQPLVKIKLLHAAPDLTMYTLNDKFTLKRSRIKAIPVQSILDFQPPVAGTTSSPREVTEDRKMVLQAAIVRVMKSRRECSFNQLFTETTSILSNQFVPSHSFLQQNIDLLIEKEYMRIQSDQMYMYVA</sequence>
<keyword evidence="11" id="KW-1185">Reference proteome</keyword>
<accession>A0A1V9ZWZ8</accession>
<dbReference type="PANTHER" id="PTHR11932">
    <property type="entry name" value="CULLIN"/>
    <property type="match status" value="1"/>
</dbReference>
<dbReference type="Pfam" id="PF00888">
    <property type="entry name" value="Cullin"/>
    <property type="match status" value="1"/>
</dbReference>
<dbReference type="GO" id="GO:0031625">
    <property type="term" value="F:ubiquitin protein ligase binding"/>
    <property type="evidence" value="ECO:0007669"/>
    <property type="project" value="InterPro"/>
</dbReference>
<dbReference type="Gene3D" id="1.10.10.10">
    <property type="entry name" value="Winged helix-like DNA-binding domain superfamily/Winged helix DNA-binding domain"/>
    <property type="match status" value="1"/>
</dbReference>
<keyword evidence="4" id="KW-0833">Ubl conjugation pathway</keyword>
<evidence type="ECO:0000256" key="2">
    <source>
        <dbReference type="ARBA" id="ARBA00006019"/>
    </source>
</evidence>
<dbReference type="Pfam" id="PF26557">
    <property type="entry name" value="Cullin_AB"/>
    <property type="match status" value="1"/>
</dbReference>
<dbReference type="FunFam" id="1.20.1310.10:FF:000014">
    <property type="entry name" value="Cullin 5"/>
    <property type="match status" value="1"/>
</dbReference>
<dbReference type="InterPro" id="IPR001373">
    <property type="entry name" value="Cullin_N"/>
</dbReference>
<comment type="pathway">
    <text evidence="1">Protein modification; protein ubiquitination.</text>
</comment>
<evidence type="ECO:0000256" key="4">
    <source>
        <dbReference type="ARBA" id="ARBA00022786"/>
    </source>
</evidence>
<keyword evidence="3" id="KW-1017">Isopeptide bond</keyword>
<dbReference type="SUPFAM" id="SSF46785">
    <property type="entry name" value="Winged helix' DNA-binding domain"/>
    <property type="match status" value="1"/>
</dbReference>
<dbReference type="InterPro" id="IPR045093">
    <property type="entry name" value="Cullin"/>
</dbReference>
<evidence type="ECO:0000259" key="9">
    <source>
        <dbReference type="PROSITE" id="PS50069"/>
    </source>
</evidence>
<organism evidence="10 11">
    <name type="scientific">Thraustotheca clavata</name>
    <dbReference type="NCBI Taxonomy" id="74557"/>
    <lineage>
        <taxon>Eukaryota</taxon>
        <taxon>Sar</taxon>
        <taxon>Stramenopiles</taxon>
        <taxon>Oomycota</taxon>
        <taxon>Saprolegniomycetes</taxon>
        <taxon>Saprolegniales</taxon>
        <taxon>Achlyaceae</taxon>
        <taxon>Thraustotheca</taxon>
    </lineage>
</organism>
<name>A0A1V9ZWZ8_9STRA</name>
<evidence type="ECO:0000256" key="6">
    <source>
        <dbReference type="ARBA" id="ARBA00040451"/>
    </source>
</evidence>
<dbReference type="InterPro" id="IPR036390">
    <property type="entry name" value="WH_DNA-bd_sf"/>
</dbReference>
<dbReference type="InterPro" id="IPR016159">
    <property type="entry name" value="Cullin_repeat-like_dom_sf"/>
</dbReference>
<dbReference type="SUPFAM" id="SSF74788">
    <property type="entry name" value="Cullin repeat-like"/>
    <property type="match status" value="1"/>
</dbReference>
<dbReference type="SUPFAM" id="SSF75632">
    <property type="entry name" value="Cullin homology domain"/>
    <property type="match status" value="1"/>
</dbReference>
<dbReference type="InterPro" id="IPR036388">
    <property type="entry name" value="WH-like_DNA-bd_sf"/>
</dbReference>
<dbReference type="InterPro" id="IPR019559">
    <property type="entry name" value="Cullin_neddylation_domain"/>
</dbReference>
<dbReference type="AlphaFoldDB" id="A0A1V9ZWZ8"/>
<comment type="similarity">
    <text evidence="2 7 8">Belongs to the cullin family.</text>
</comment>
<evidence type="ECO:0000256" key="7">
    <source>
        <dbReference type="PROSITE-ProRule" id="PRU00330"/>
    </source>
</evidence>
<reference evidence="10 11" key="1">
    <citation type="journal article" date="2014" name="Genome Biol. Evol.">
        <title>The secreted proteins of Achlya hypogyna and Thraustotheca clavata identify the ancestral oomycete secretome and reveal gene acquisitions by horizontal gene transfer.</title>
        <authorList>
            <person name="Misner I."/>
            <person name="Blouin N."/>
            <person name="Leonard G."/>
            <person name="Richards T.A."/>
            <person name="Lane C.E."/>
        </authorList>
    </citation>
    <scope>NUCLEOTIDE SEQUENCE [LARGE SCALE GENOMIC DNA]</scope>
    <source>
        <strain evidence="10 11">ATCC 34112</strain>
    </source>
</reference>
<keyword evidence="5" id="KW-0832">Ubl conjugation</keyword>
<dbReference type="InterPro" id="IPR036317">
    <property type="entry name" value="Cullin_homology_sf"/>
</dbReference>
<dbReference type="InterPro" id="IPR016158">
    <property type="entry name" value="Cullin_homology"/>
</dbReference>
<evidence type="ECO:0000256" key="5">
    <source>
        <dbReference type="ARBA" id="ARBA00022843"/>
    </source>
</evidence>
<feature type="domain" description="Cullin family profile" evidence="9">
    <location>
        <begin position="385"/>
        <end position="606"/>
    </location>
</feature>
<evidence type="ECO:0000256" key="8">
    <source>
        <dbReference type="RuleBase" id="RU003829"/>
    </source>
</evidence>
<comment type="caution">
    <text evidence="10">The sequence shown here is derived from an EMBL/GenBank/DDBJ whole genome shotgun (WGS) entry which is preliminary data.</text>
</comment>
<gene>
    <name evidence="10" type="ORF">THRCLA_05098</name>
</gene>
<evidence type="ECO:0000313" key="10">
    <source>
        <dbReference type="EMBL" id="OQS02543.1"/>
    </source>
</evidence>
<dbReference type="Gene3D" id="3.30.230.130">
    <property type="entry name" value="Cullin, Chain C, Domain 2"/>
    <property type="match status" value="1"/>
</dbReference>
<dbReference type="SMART" id="SM00884">
    <property type="entry name" value="Cullin_Nedd8"/>
    <property type="match status" value="1"/>
</dbReference>
<dbReference type="SMART" id="SM00182">
    <property type="entry name" value="CULLIN"/>
    <property type="match status" value="1"/>
</dbReference>
<dbReference type="OrthoDB" id="27073at2759"/>